<sequence length="159" mass="18163">MGERVKHWLYAGIVVVLLSTIYIIYHVGVAPYKDNQAQAIKIAKQHADLKTPQTFYLYNRNGQNWTVGGLDKKNHKIFVIINSNNKNIVILDQSAGISQQKAVNKVIARYDPKQIHNVALGLYHKKPVWEVTFQNKNHTIGYETIDFKTGHVVQNINNL</sequence>
<evidence type="ECO:0000259" key="2">
    <source>
        <dbReference type="Pfam" id="PF03413"/>
    </source>
</evidence>
<reference evidence="5" key="1">
    <citation type="journal article" date="2019" name="Int. J. Syst. Evol. Microbiol.">
        <title>The Global Catalogue of Microorganisms (GCM) 10K type strain sequencing project: providing services to taxonomists for standard genome sequencing and annotation.</title>
        <authorList>
            <consortium name="The Broad Institute Genomics Platform"/>
            <consortium name="The Broad Institute Genome Sequencing Center for Infectious Disease"/>
            <person name="Wu L."/>
            <person name="Ma J."/>
        </authorList>
    </citation>
    <scope>NUCLEOTIDE SEQUENCE [LARGE SCALE GENOMIC DNA]</scope>
    <source>
        <strain evidence="5">CCM 8896</strain>
    </source>
</reference>
<dbReference type="RefSeq" id="WP_125714817.1">
    <property type="nucleotide sequence ID" value="NZ_JBHTOP010000023.1"/>
</dbReference>
<organism evidence="4 5">
    <name type="scientific">Agrilactobacillus yilanensis</name>
    <dbReference type="NCBI Taxonomy" id="2485997"/>
    <lineage>
        <taxon>Bacteria</taxon>
        <taxon>Bacillati</taxon>
        <taxon>Bacillota</taxon>
        <taxon>Bacilli</taxon>
        <taxon>Lactobacillales</taxon>
        <taxon>Lactobacillaceae</taxon>
        <taxon>Agrilactobacillus</taxon>
    </lineage>
</organism>
<evidence type="ECO:0000313" key="5">
    <source>
        <dbReference type="Proteomes" id="UP001597267"/>
    </source>
</evidence>
<keyword evidence="1" id="KW-0812">Transmembrane</keyword>
<dbReference type="EMBL" id="JBHTOP010000023">
    <property type="protein sequence ID" value="MFD1672218.1"/>
    <property type="molecule type" value="Genomic_DNA"/>
</dbReference>
<dbReference type="Pfam" id="PF03413">
    <property type="entry name" value="PepSY"/>
    <property type="match status" value="1"/>
</dbReference>
<proteinExistence type="predicted"/>
<dbReference type="SUPFAM" id="SSF54403">
    <property type="entry name" value="Cystatin/monellin"/>
    <property type="match status" value="2"/>
</dbReference>
<evidence type="ECO:0000259" key="3">
    <source>
        <dbReference type="Pfam" id="PF17881"/>
    </source>
</evidence>
<feature type="domain" description="PepSY" evidence="2">
    <location>
        <begin position="97"/>
        <end position="152"/>
    </location>
</feature>
<dbReference type="InterPro" id="IPR041401">
    <property type="entry name" value="TseB-like_dom"/>
</dbReference>
<keyword evidence="1" id="KW-0472">Membrane</keyword>
<dbReference type="InterPro" id="IPR046350">
    <property type="entry name" value="Cystatin_sf"/>
</dbReference>
<dbReference type="Gene3D" id="3.10.450.40">
    <property type="match status" value="2"/>
</dbReference>
<feature type="domain" description="Cell wall elongation regulator TseB-like" evidence="3">
    <location>
        <begin position="38"/>
        <end position="82"/>
    </location>
</feature>
<feature type="transmembrane region" description="Helical" evidence="1">
    <location>
        <begin position="7"/>
        <end position="25"/>
    </location>
</feature>
<protein>
    <submittedName>
        <fullName evidence="4">DUF5590 domain-containing protein</fullName>
    </submittedName>
</protein>
<dbReference type="Proteomes" id="UP001597267">
    <property type="component" value="Unassembled WGS sequence"/>
</dbReference>
<keyword evidence="1" id="KW-1133">Transmembrane helix</keyword>
<evidence type="ECO:0000256" key="1">
    <source>
        <dbReference type="SAM" id="Phobius"/>
    </source>
</evidence>
<evidence type="ECO:0000313" key="4">
    <source>
        <dbReference type="EMBL" id="MFD1672218.1"/>
    </source>
</evidence>
<name>A0ABW4J9G9_9LACO</name>
<keyword evidence="5" id="KW-1185">Reference proteome</keyword>
<gene>
    <name evidence="4" type="ORF">ACFQ5M_08920</name>
</gene>
<dbReference type="Pfam" id="PF17881">
    <property type="entry name" value="TseB"/>
    <property type="match status" value="1"/>
</dbReference>
<comment type="caution">
    <text evidence="4">The sequence shown here is derived from an EMBL/GenBank/DDBJ whole genome shotgun (WGS) entry which is preliminary data.</text>
</comment>
<dbReference type="InterPro" id="IPR025711">
    <property type="entry name" value="PepSY"/>
</dbReference>
<accession>A0ABW4J9G9</accession>